<dbReference type="Proteomes" id="UP000700596">
    <property type="component" value="Unassembled WGS sequence"/>
</dbReference>
<dbReference type="OrthoDB" id="5066358at2759"/>
<comment type="caution">
    <text evidence="2">The sequence shown here is derived from an EMBL/GenBank/DDBJ whole genome shotgun (WGS) entry which is preliminary data.</text>
</comment>
<keyword evidence="3" id="KW-1185">Reference proteome</keyword>
<sequence>AAVFALSSPAEAQEWVCGRTGGSHAALKQAHADFNKLFGARRLTAAGNQCYYSMCKSYVFGFCNTSSRTRTEKSNHRNNAKDESPGRGSSCAISFNAPADGHLLYRFSHTKDIKICEGKCGLYKNDVRRC</sequence>
<feature type="non-terminal residue" evidence="2">
    <location>
        <position position="1"/>
    </location>
</feature>
<gene>
    <name evidence="2" type="ORF">B0J11DRAFT_449546</name>
</gene>
<protein>
    <submittedName>
        <fullName evidence="2">Uncharacterized protein</fullName>
    </submittedName>
</protein>
<evidence type="ECO:0000256" key="1">
    <source>
        <dbReference type="SAM" id="MobiDB-lite"/>
    </source>
</evidence>
<evidence type="ECO:0000313" key="3">
    <source>
        <dbReference type="Proteomes" id="UP000700596"/>
    </source>
</evidence>
<feature type="region of interest" description="Disordered" evidence="1">
    <location>
        <begin position="68"/>
        <end position="89"/>
    </location>
</feature>
<dbReference type="AlphaFoldDB" id="A0A9P9CW58"/>
<name>A0A9P9CW58_9PLEO</name>
<reference evidence="2" key="1">
    <citation type="journal article" date="2021" name="Nat. Commun.">
        <title>Genetic determinants of endophytism in the Arabidopsis root mycobiome.</title>
        <authorList>
            <person name="Mesny F."/>
            <person name="Miyauchi S."/>
            <person name="Thiergart T."/>
            <person name="Pickel B."/>
            <person name="Atanasova L."/>
            <person name="Karlsson M."/>
            <person name="Huettel B."/>
            <person name="Barry K.W."/>
            <person name="Haridas S."/>
            <person name="Chen C."/>
            <person name="Bauer D."/>
            <person name="Andreopoulos W."/>
            <person name="Pangilinan J."/>
            <person name="LaButti K."/>
            <person name="Riley R."/>
            <person name="Lipzen A."/>
            <person name="Clum A."/>
            <person name="Drula E."/>
            <person name="Henrissat B."/>
            <person name="Kohler A."/>
            <person name="Grigoriev I.V."/>
            <person name="Martin F.M."/>
            <person name="Hacquard S."/>
        </authorList>
    </citation>
    <scope>NUCLEOTIDE SEQUENCE</scope>
    <source>
        <strain evidence="2">MPI-CAGE-CH-0243</strain>
    </source>
</reference>
<proteinExistence type="predicted"/>
<organism evidence="2 3">
    <name type="scientific">Dendryphion nanum</name>
    <dbReference type="NCBI Taxonomy" id="256645"/>
    <lineage>
        <taxon>Eukaryota</taxon>
        <taxon>Fungi</taxon>
        <taxon>Dikarya</taxon>
        <taxon>Ascomycota</taxon>
        <taxon>Pezizomycotina</taxon>
        <taxon>Dothideomycetes</taxon>
        <taxon>Pleosporomycetidae</taxon>
        <taxon>Pleosporales</taxon>
        <taxon>Torulaceae</taxon>
        <taxon>Dendryphion</taxon>
    </lineage>
</organism>
<evidence type="ECO:0000313" key="2">
    <source>
        <dbReference type="EMBL" id="KAH7108690.1"/>
    </source>
</evidence>
<dbReference type="EMBL" id="JAGMWT010000037">
    <property type="protein sequence ID" value="KAH7108690.1"/>
    <property type="molecule type" value="Genomic_DNA"/>
</dbReference>
<feature type="compositionally biased region" description="Basic and acidic residues" evidence="1">
    <location>
        <begin position="69"/>
        <end position="85"/>
    </location>
</feature>
<accession>A0A9P9CW58</accession>